<dbReference type="Proteomes" id="UP001209540">
    <property type="component" value="Unassembled WGS sequence"/>
</dbReference>
<name>A0AAD5K7J3_9FUNG</name>
<comment type="caution">
    <text evidence="2">The sequence shown here is derived from an EMBL/GenBank/DDBJ whole genome shotgun (WGS) entry which is preliminary data.</text>
</comment>
<evidence type="ECO:0000256" key="1">
    <source>
        <dbReference type="SAM" id="Phobius"/>
    </source>
</evidence>
<proteinExistence type="predicted"/>
<gene>
    <name evidence="2" type="ORF">BDA99DRAFT_513696</name>
</gene>
<keyword evidence="1" id="KW-0472">Membrane</keyword>
<dbReference type="EMBL" id="JAIXMP010000017">
    <property type="protein sequence ID" value="KAI9259613.1"/>
    <property type="molecule type" value="Genomic_DNA"/>
</dbReference>
<keyword evidence="1" id="KW-1133">Transmembrane helix</keyword>
<reference evidence="2" key="2">
    <citation type="submission" date="2023-02" db="EMBL/GenBank/DDBJ databases">
        <authorList>
            <consortium name="DOE Joint Genome Institute"/>
            <person name="Mondo S.J."/>
            <person name="Chang Y."/>
            <person name="Wang Y."/>
            <person name="Ahrendt S."/>
            <person name="Andreopoulos W."/>
            <person name="Barry K."/>
            <person name="Beard J."/>
            <person name="Benny G.L."/>
            <person name="Blankenship S."/>
            <person name="Bonito G."/>
            <person name="Cuomo C."/>
            <person name="Desiro A."/>
            <person name="Gervers K.A."/>
            <person name="Hundley H."/>
            <person name="Kuo A."/>
            <person name="LaButti K."/>
            <person name="Lang B.F."/>
            <person name="Lipzen A."/>
            <person name="O'Donnell K."/>
            <person name="Pangilinan J."/>
            <person name="Reynolds N."/>
            <person name="Sandor L."/>
            <person name="Smith M.W."/>
            <person name="Tsang A."/>
            <person name="Grigoriev I.V."/>
            <person name="Stajich J.E."/>
            <person name="Spatafora J.W."/>
        </authorList>
    </citation>
    <scope>NUCLEOTIDE SEQUENCE</scope>
    <source>
        <strain evidence="2">RSA 2281</strain>
    </source>
</reference>
<dbReference type="AlphaFoldDB" id="A0AAD5K7J3"/>
<protein>
    <submittedName>
        <fullName evidence="2">Uncharacterized protein</fullName>
    </submittedName>
</protein>
<evidence type="ECO:0000313" key="2">
    <source>
        <dbReference type="EMBL" id="KAI9259613.1"/>
    </source>
</evidence>
<organism evidence="2 3">
    <name type="scientific">Phascolomyces articulosus</name>
    <dbReference type="NCBI Taxonomy" id="60185"/>
    <lineage>
        <taxon>Eukaryota</taxon>
        <taxon>Fungi</taxon>
        <taxon>Fungi incertae sedis</taxon>
        <taxon>Mucoromycota</taxon>
        <taxon>Mucoromycotina</taxon>
        <taxon>Mucoromycetes</taxon>
        <taxon>Mucorales</taxon>
        <taxon>Lichtheimiaceae</taxon>
        <taxon>Phascolomyces</taxon>
    </lineage>
</organism>
<sequence length="65" mass="8260">MLLMSPKWVMIKEKRRKKCIWYIIKAEWFNVIYITATRRTSCKRKFIYLTFFFLPLFFFFFLFVL</sequence>
<feature type="transmembrane region" description="Helical" evidence="1">
    <location>
        <begin position="46"/>
        <end position="64"/>
    </location>
</feature>
<reference evidence="2" key="1">
    <citation type="journal article" date="2022" name="IScience">
        <title>Evolution of zygomycete secretomes and the origins of terrestrial fungal ecologies.</title>
        <authorList>
            <person name="Chang Y."/>
            <person name="Wang Y."/>
            <person name="Mondo S."/>
            <person name="Ahrendt S."/>
            <person name="Andreopoulos W."/>
            <person name="Barry K."/>
            <person name="Beard J."/>
            <person name="Benny G.L."/>
            <person name="Blankenship S."/>
            <person name="Bonito G."/>
            <person name="Cuomo C."/>
            <person name="Desiro A."/>
            <person name="Gervers K.A."/>
            <person name="Hundley H."/>
            <person name="Kuo A."/>
            <person name="LaButti K."/>
            <person name="Lang B.F."/>
            <person name="Lipzen A."/>
            <person name="O'Donnell K."/>
            <person name="Pangilinan J."/>
            <person name="Reynolds N."/>
            <person name="Sandor L."/>
            <person name="Smith M.E."/>
            <person name="Tsang A."/>
            <person name="Grigoriev I.V."/>
            <person name="Stajich J.E."/>
            <person name="Spatafora J.W."/>
        </authorList>
    </citation>
    <scope>NUCLEOTIDE SEQUENCE</scope>
    <source>
        <strain evidence="2">RSA 2281</strain>
    </source>
</reference>
<accession>A0AAD5K7J3</accession>
<keyword evidence="1" id="KW-0812">Transmembrane</keyword>
<keyword evidence="3" id="KW-1185">Reference proteome</keyword>
<evidence type="ECO:0000313" key="3">
    <source>
        <dbReference type="Proteomes" id="UP001209540"/>
    </source>
</evidence>